<evidence type="ECO:0000256" key="1">
    <source>
        <dbReference type="SAM" id="Phobius"/>
    </source>
</evidence>
<feature type="transmembrane region" description="Helical" evidence="1">
    <location>
        <begin position="6"/>
        <end position="24"/>
    </location>
</feature>
<dbReference type="InterPro" id="IPR029062">
    <property type="entry name" value="Class_I_gatase-like"/>
</dbReference>
<dbReference type="SUPFAM" id="SSF52317">
    <property type="entry name" value="Class I glutamine amidotransferase-like"/>
    <property type="match status" value="1"/>
</dbReference>
<feature type="transmembrane region" description="Helical" evidence="1">
    <location>
        <begin position="56"/>
        <end position="74"/>
    </location>
</feature>
<name>A0ABN1K9D4_9FLAO</name>
<keyword evidence="1" id="KW-1133">Transmembrane helix</keyword>
<comment type="caution">
    <text evidence="3">The sequence shown here is derived from an EMBL/GenBank/DDBJ whole genome shotgun (WGS) entry which is preliminary data.</text>
</comment>
<dbReference type="RefSeq" id="WP_224454214.1">
    <property type="nucleotide sequence ID" value="NZ_BAAAGG010000005.1"/>
</dbReference>
<dbReference type="EMBL" id="BAAAGG010000005">
    <property type="protein sequence ID" value="GAA0759078.1"/>
    <property type="molecule type" value="Genomic_DNA"/>
</dbReference>
<evidence type="ECO:0000259" key="2">
    <source>
        <dbReference type="Pfam" id="PF07584"/>
    </source>
</evidence>
<dbReference type="InterPro" id="IPR011933">
    <property type="entry name" value="Double_TM_dom"/>
</dbReference>
<keyword evidence="1" id="KW-0812">Transmembrane</keyword>
<sequence length="638" mass="73232">MIFEKPDVLYFLLLLIIPILVHLFQLRKFKTTKFSNVALLERIKLQSRKSSTIKKWLILATRLLGLIFLILAFAKPVIPSSDNALQKDETIIYLDNSFSMELPAKQLTLLEEAKQNLWGQLNQNQRFSLLTNDKVWKNVTKNDIKADFFSIDFAPVHFSFENLLLKAESMFEDQMSSHSLIIITDGLNFEDKVRLKPESGTDINLIVKSPSSLENFSIASAQLQTTNTSKTLLAEIRSYNVSNKDVTVSLMDNEELIAKTKANFEESTSTVIKFDVSNRDFKKGILEIEPDVMSYDNKLFFSLREEKKINIIAINSYGQKSFLTSIYNTEKFNFQEFSLGKFDYSKISDADLFILNEIDDINPILLSRIEEFQDNGGTLIIIPNKNTTPATFKGLVNNSNIYQSSTSEQREITSINFDHPLFKNVFSEQIQNFDYPSTQMFLEINSSFSPILKYSNGQSFLAEKDNIYSFSSALNTDLSNFTNSPLVVPVFYNIALESNVRPELYSIIGEENKIDIKTNLKKDEILKLVNESQQVIPQQTKLGNVVQINTQYQPKSTGHFQLKQKDSVLLDLSFNYGRIESDFNPMDLSTLEAKTFLSIPEAFNSFTEKRKILELWIWMLIFAIGFFLTELLILRFLK</sequence>
<dbReference type="InterPro" id="IPR024163">
    <property type="entry name" value="Aerotolerance_reg_N"/>
</dbReference>
<organism evidence="3 4">
    <name type="scientific">Psychroflexus lacisalsi</name>
    <dbReference type="NCBI Taxonomy" id="503928"/>
    <lineage>
        <taxon>Bacteria</taxon>
        <taxon>Pseudomonadati</taxon>
        <taxon>Bacteroidota</taxon>
        <taxon>Flavobacteriia</taxon>
        <taxon>Flavobacteriales</taxon>
        <taxon>Flavobacteriaceae</taxon>
        <taxon>Psychroflexus</taxon>
    </lineage>
</organism>
<gene>
    <name evidence="3" type="ORF">GCM10009433_16940</name>
</gene>
<keyword evidence="1" id="KW-0472">Membrane</keyword>
<feature type="domain" description="Aerotolerance regulator N-terminal" evidence="2">
    <location>
        <begin position="1"/>
        <end position="76"/>
    </location>
</feature>
<dbReference type="PANTHER" id="PTHR37464">
    <property type="entry name" value="BLL2463 PROTEIN"/>
    <property type="match status" value="1"/>
</dbReference>
<proteinExistence type="predicted"/>
<dbReference type="Proteomes" id="UP001500185">
    <property type="component" value="Unassembled WGS sequence"/>
</dbReference>
<evidence type="ECO:0000313" key="4">
    <source>
        <dbReference type="Proteomes" id="UP001500185"/>
    </source>
</evidence>
<dbReference type="Pfam" id="PF07584">
    <property type="entry name" value="BatA"/>
    <property type="match status" value="1"/>
</dbReference>
<protein>
    <submittedName>
        <fullName evidence="3">BatA and WFA domain-containing protein</fullName>
    </submittedName>
</protein>
<accession>A0ABN1K9D4</accession>
<dbReference type="PANTHER" id="PTHR37464:SF1">
    <property type="entry name" value="BLL2463 PROTEIN"/>
    <property type="match status" value="1"/>
</dbReference>
<dbReference type="NCBIfam" id="TIGR02226">
    <property type="entry name" value="two_anch"/>
    <property type="match status" value="1"/>
</dbReference>
<keyword evidence="4" id="KW-1185">Reference proteome</keyword>
<reference evidence="3 4" key="1">
    <citation type="journal article" date="2019" name="Int. J. Syst. Evol. Microbiol.">
        <title>The Global Catalogue of Microorganisms (GCM) 10K type strain sequencing project: providing services to taxonomists for standard genome sequencing and annotation.</title>
        <authorList>
            <consortium name="The Broad Institute Genomics Platform"/>
            <consortium name="The Broad Institute Genome Sequencing Center for Infectious Disease"/>
            <person name="Wu L."/>
            <person name="Ma J."/>
        </authorList>
    </citation>
    <scope>NUCLEOTIDE SEQUENCE [LARGE SCALE GENOMIC DNA]</scope>
    <source>
        <strain evidence="3 4">JCM 16231</strain>
    </source>
</reference>
<feature type="transmembrane region" description="Helical" evidence="1">
    <location>
        <begin position="615"/>
        <end position="637"/>
    </location>
</feature>
<evidence type="ECO:0000313" key="3">
    <source>
        <dbReference type="EMBL" id="GAA0759078.1"/>
    </source>
</evidence>